<sequence length="79" mass="9193">MRMKTLACCRRRPQDFSIDMDQEPMTTLKFDLSSDVYLAGITETPPGHIRRSLMDQISMVDGRYDAVVGKKKEVKQLRW</sequence>
<dbReference type="AlphaFoldDB" id="A0A1D6HHF8"/>
<dbReference type="EMBL" id="CM000781">
    <property type="protein sequence ID" value="AQK73968.1"/>
    <property type="molecule type" value="Genomic_DNA"/>
</dbReference>
<reference evidence="1" key="1">
    <citation type="submission" date="2015-12" db="EMBL/GenBank/DDBJ databases">
        <title>Update maize B73 reference genome by single molecule sequencing technologies.</title>
        <authorList>
            <consortium name="Maize Genome Sequencing Project"/>
            <person name="Ware D."/>
        </authorList>
    </citation>
    <scope>NUCLEOTIDE SEQUENCE</scope>
    <source>
        <tissue evidence="1">Seedling</tissue>
    </source>
</reference>
<protein>
    <submittedName>
        <fullName evidence="1">Rop guanine nucleotide exchange factor 14</fullName>
    </submittedName>
</protein>
<accession>A0A1D6HHF8</accession>
<organism evidence="1">
    <name type="scientific">Zea mays</name>
    <name type="common">Maize</name>
    <dbReference type="NCBI Taxonomy" id="4577"/>
    <lineage>
        <taxon>Eukaryota</taxon>
        <taxon>Viridiplantae</taxon>
        <taxon>Streptophyta</taxon>
        <taxon>Embryophyta</taxon>
        <taxon>Tracheophyta</taxon>
        <taxon>Spermatophyta</taxon>
        <taxon>Magnoliopsida</taxon>
        <taxon>Liliopsida</taxon>
        <taxon>Poales</taxon>
        <taxon>Poaceae</taxon>
        <taxon>PACMAD clade</taxon>
        <taxon>Panicoideae</taxon>
        <taxon>Andropogonodae</taxon>
        <taxon>Andropogoneae</taxon>
        <taxon>Tripsacinae</taxon>
        <taxon>Zea</taxon>
    </lineage>
</organism>
<proteinExistence type="predicted"/>
<evidence type="ECO:0000313" key="1">
    <source>
        <dbReference type="EMBL" id="AQK73968.1"/>
    </source>
</evidence>
<gene>
    <name evidence="1" type="ORF">ZEAMMB73_Zm00001d017755</name>
</gene>
<name>A0A1D6HHF8_MAIZE</name>